<keyword evidence="5 12" id="KW-0067">ATP-binding</keyword>
<dbReference type="Gene3D" id="1.20.1560.10">
    <property type="entry name" value="ABC transporter type 1, transmembrane domain"/>
    <property type="match status" value="1"/>
</dbReference>
<name>A0A7X0PEL4_9BURK</name>
<dbReference type="InterPro" id="IPR036640">
    <property type="entry name" value="ABC1_TM_sf"/>
</dbReference>
<organism evidence="12 13">
    <name type="scientific">Acidovorax soli</name>
    <dbReference type="NCBI Taxonomy" id="592050"/>
    <lineage>
        <taxon>Bacteria</taxon>
        <taxon>Pseudomonadati</taxon>
        <taxon>Pseudomonadota</taxon>
        <taxon>Betaproteobacteria</taxon>
        <taxon>Burkholderiales</taxon>
        <taxon>Comamonadaceae</taxon>
        <taxon>Acidovorax</taxon>
    </lineage>
</organism>
<dbReference type="RefSeq" id="WP_184858668.1">
    <property type="nucleotide sequence ID" value="NZ_JACHLK010000006.1"/>
</dbReference>
<feature type="transmembrane region" description="Helical" evidence="9">
    <location>
        <begin position="57"/>
        <end position="76"/>
    </location>
</feature>
<evidence type="ECO:0000256" key="6">
    <source>
        <dbReference type="ARBA" id="ARBA00022989"/>
    </source>
</evidence>
<dbReference type="PROSITE" id="PS00211">
    <property type="entry name" value="ABC_TRANSPORTER_1"/>
    <property type="match status" value="1"/>
</dbReference>
<proteinExistence type="predicted"/>
<keyword evidence="13" id="KW-1185">Reference proteome</keyword>
<evidence type="ECO:0000313" key="12">
    <source>
        <dbReference type="EMBL" id="MBB6560532.1"/>
    </source>
</evidence>
<feature type="domain" description="ABC transmembrane type-1" evidence="11">
    <location>
        <begin position="24"/>
        <end position="301"/>
    </location>
</feature>
<dbReference type="InterPro" id="IPR010128">
    <property type="entry name" value="ATPase_T1SS_PrtD-like"/>
</dbReference>
<dbReference type="GO" id="GO:0005886">
    <property type="term" value="C:plasma membrane"/>
    <property type="evidence" value="ECO:0007669"/>
    <property type="project" value="UniProtKB-SubCell"/>
</dbReference>
<dbReference type="PANTHER" id="PTHR43394">
    <property type="entry name" value="ATP-DEPENDENT PERMEASE MDL1, MITOCHONDRIAL"/>
    <property type="match status" value="1"/>
</dbReference>
<dbReference type="InterPro" id="IPR017871">
    <property type="entry name" value="ABC_transporter-like_CS"/>
</dbReference>
<gene>
    <name evidence="12" type="ORF">HNP48_003208</name>
</gene>
<dbReference type="InterPro" id="IPR003439">
    <property type="entry name" value="ABC_transporter-like_ATP-bd"/>
</dbReference>
<evidence type="ECO:0000259" key="10">
    <source>
        <dbReference type="PROSITE" id="PS50893"/>
    </source>
</evidence>
<feature type="compositionally biased region" description="Low complexity" evidence="8">
    <location>
        <begin position="575"/>
        <end position="584"/>
    </location>
</feature>
<dbReference type="InterPro" id="IPR011527">
    <property type="entry name" value="ABC1_TM_dom"/>
</dbReference>
<reference evidence="12 13" key="1">
    <citation type="submission" date="2020-08" db="EMBL/GenBank/DDBJ databases">
        <title>Functional genomics of gut bacteria from endangered species of beetles.</title>
        <authorList>
            <person name="Carlos-Shanley C."/>
        </authorList>
    </citation>
    <scope>NUCLEOTIDE SEQUENCE [LARGE SCALE GENOMIC DNA]</scope>
    <source>
        <strain evidence="12 13">S00198</strain>
    </source>
</reference>
<feature type="transmembrane region" description="Helical" evidence="9">
    <location>
        <begin position="23"/>
        <end position="45"/>
    </location>
</feature>
<dbReference type="GO" id="GO:0006508">
    <property type="term" value="P:proteolysis"/>
    <property type="evidence" value="ECO:0007669"/>
    <property type="project" value="UniProtKB-KW"/>
</dbReference>
<dbReference type="PANTHER" id="PTHR43394:SF1">
    <property type="entry name" value="ATP-BINDING CASSETTE SUB-FAMILY B MEMBER 10, MITOCHONDRIAL"/>
    <property type="match status" value="1"/>
</dbReference>
<dbReference type="Pfam" id="PF00664">
    <property type="entry name" value="ABC_membrane"/>
    <property type="match status" value="1"/>
</dbReference>
<evidence type="ECO:0000256" key="7">
    <source>
        <dbReference type="ARBA" id="ARBA00023136"/>
    </source>
</evidence>
<dbReference type="InterPro" id="IPR003593">
    <property type="entry name" value="AAA+_ATPase"/>
</dbReference>
<feature type="domain" description="ABC transporter" evidence="10">
    <location>
        <begin position="332"/>
        <end position="567"/>
    </location>
</feature>
<dbReference type="GO" id="GO:0015421">
    <property type="term" value="F:ABC-type oligopeptide transporter activity"/>
    <property type="evidence" value="ECO:0007669"/>
    <property type="project" value="TreeGrafter"/>
</dbReference>
<dbReference type="Pfam" id="PF00005">
    <property type="entry name" value="ABC_tran"/>
    <property type="match status" value="1"/>
</dbReference>
<feature type="transmembrane region" description="Helical" evidence="9">
    <location>
        <begin position="146"/>
        <end position="168"/>
    </location>
</feature>
<keyword evidence="7 9" id="KW-0472">Membrane</keyword>
<keyword evidence="12" id="KW-0378">Hydrolase</keyword>
<keyword evidence="2" id="KW-1003">Cell membrane</keyword>
<comment type="subcellular location">
    <subcellularLocation>
        <location evidence="1">Cell membrane</location>
        <topology evidence="1">Multi-pass membrane protein</topology>
    </subcellularLocation>
</comment>
<dbReference type="InterPro" id="IPR039421">
    <property type="entry name" value="Type_1_exporter"/>
</dbReference>
<dbReference type="PROSITE" id="PS50893">
    <property type="entry name" value="ABC_TRANSPORTER_2"/>
    <property type="match status" value="1"/>
</dbReference>
<dbReference type="GO" id="GO:0008233">
    <property type="term" value="F:peptidase activity"/>
    <property type="evidence" value="ECO:0007669"/>
    <property type="project" value="UniProtKB-KW"/>
</dbReference>
<evidence type="ECO:0000256" key="9">
    <source>
        <dbReference type="SAM" id="Phobius"/>
    </source>
</evidence>
<evidence type="ECO:0000256" key="5">
    <source>
        <dbReference type="ARBA" id="ARBA00022840"/>
    </source>
</evidence>
<evidence type="ECO:0000256" key="3">
    <source>
        <dbReference type="ARBA" id="ARBA00022692"/>
    </source>
</evidence>
<dbReference type="CDD" id="cd03246">
    <property type="entry name" value="ABCC_Protease_Secretion"/>
    <property type="match status" value="1"/>
</dbReference>
<dbReference type="GO" id="GO:0030256">
    <property type="term" value="C:type I protein secretion system complex"/>
    <property type="evidence" value="ECO:0007669"/>
    <property type="project" value="InterPro"/>
</dbReference>
<dbReference type="GO" id="GO:0016887">
    <property type="term" value="F:ATP hydrolysis activity"/>
    <property type="evidence" value="ECO:0007669"/>
    <property type="project" value="InterPro"/>
</dbReference>
<comment type="caution">
    <text evidence="12">The sequence shown here is derived from an EMBL/GenBank/DDBJ whole genome shotgun (WGS) entry which is preliminary data.</text>
</comment>
<evidence type="ECO:0000256" key="1">
    <source>
        <dbReference type="ARBA" id="ARBA00004651"/>
    </source>
</evidence>
<keyword evidence="6 9" id="KW-1133">Transmembrane helix</keyword>
<protein>
    <submittedName>
        <fullName evidence="12">ATP-binding cassette subfamily C exporter for protease/lipase</fullName>
    </submittedName>
</protein>
<keyword evidence="12" id="KW-0645">Protease</keyword>
<evidence type="ECO:0000256" key="2">
    <source>
        <dbReference type="ARBA" id="ARBA00022475"/>
    </source>
</evidence>
<dbReference type="InterPro" id="IPR027417">
    <property type="entry name" value="P-loop_NTPase"/>
</dbReference>
<feature type="region of interest" description="Disordered" evidence="8">
    <location>
        <begin position="561"/>
        <end position="584"/>
    </location>
</feature>
<sequence length="584" mass="62746">MKKTGFFHRSELTEALWAFRREFIVVGIFSMVANVLMLAPTMYMLQIFDRVMMSRSDLTLIAMSLITLFFFVVMAFSEWMRSRVLVQAGLRLDGVLGARVFNASFEARLTQSGASVARAFGDLIQIRQFVTGNGTLAFFDLPWAPIYLAVLFFLHPVLGYAALVFAVLQGALAWFGHRHTVAPAEEASKAASESGAYLQSKLRNAEVLESMGMVHNLRPHWQARHDKALEMNGRAQALIHRITAWSKFIRYSQQSLALGLGALLVIDGQLSPGGMIAANVLMGKALAPIDTLVGTWRSFIGARSAFERLETLLQLHPERDPSLSRVAPQGAVTVRDLVASAPGRAQPILKGVSTAVPAGTVTVVLGPSGSGKSTLARCLMGIWPGVSGEVLLDGLPIDGWDRMELGPHLGYLPQDIELFEGSIAENIARFGEVDAEKVIAAARSAGLHEMILRFPKGYDTPIGEAGNLLSGGQRQRVGLARAVYGDPVLVVLDEPNANLDDVGEAALVSTVQQLKARGCTVFLITHRPGILGVADRLLILQDGMVQADGPRDAVLNALRAAQSAAQSPPSPPPAAAGGLQPIPA</sequence>
<dbReference type="NCBIfam" id="TIGR01842">
    <property type="entry name" value="type_I_sec_PrtD"/>
    <property type="match status" value="1"/>
</dbReference>
<evidence type="ECO:0000256" key="4">
    <source>
        <dbReference type="ARBA" id="ARBA00022741"/>
    </source>
</evidence>
<evidence type="ECO:0000256" key="8">
    <source>
        <dbReference type="SAM" id="MobiDB-lite"/>
    </source>
</evidence>
<dbReference type="EMBL" id="JACHLK010000006">
    <property type="protein sequence ID" value="MBB6560532.1"/>
    <property type="molecule type" value="Genomic_DNA"/>
</dbReference>
<dbReference type="GO" id="GO:0005524">
    <property type="term" value="F:ATP binding"/>
    <property type="evidence" value="ECO:0007669"/>
    <property type="project" value="UniProtKB-KW"/>
</dbReference>
<dbReference type="Proteomes" id="UP000575083">
    <property type="component" value="Unassembled WGS sequence"/>
</dbReference>
<evidence type="ECO:0000259" key="11">
    <source>
        <dbReference type="PROSITE" id="PS50929"/>
    </source>
</evidence>
<dbReference type="AlphaFoldDB" id="A0A7X0PEL4"/>
<dbReference type="SUPFAM" id="SSF52540">
    <property type="entry name" value="P-loop containing nucleoside triphosphate hydrolases"/>
    <property type="match status" value="1"/>
</dbReference>
<keyword evidence="4" id="KW-0547">Nucleotide-binding</keyword>
<dbReference type="SMART" id="SM00382">
    <property type="entry name" value="AAA"/>
    <property type="match status" value="1"/>
</dbReference>
<dbReference type="Gene3D" id="3.40.50.300">
    <property type="entry name" value="P-loop containing nucleotide triphosphate hydrolases"/>
    <property type="match status" value="1"/>
</dbReference>
<dbReference type="SUPFAM" id="SSF90123">
    <property type="entry name" value="ABC transporter transmembrane region"/>
    <property type="match status" value="1"/>
</dbReference>
<evidence type="ECO:0000313" key="13">
    <source>
        <dbReference type="Proteomes" id="UP000575083"/>
    </source>
</evidence>
<dbReference type="GO" id="GO:0030253">
    <property type="term" value="P:protein secretion by the type I secretion system"/>
    <property type="evidence" value="ECO:0007669"/>
    <property type="project" value="InterPro"/>
</dbReference>
<dbReference type="PROSITE" id="PS50929">
    <property type="entry name" value="ABC_TM1F"/>
    <property type="match status" value="1"/>
</dbReference>
<keyword evidence="3 9" id="KW-0812">Transmembrane</keyword>
<accession>A0A7X0PEL4</accession>